<dbReference type="InParanoid" id="A0A251TCM8"/>
<proteinExistence type="predicted"/>
<evidence type="ECO:0000313" key="2">
    <source>
        <dbReference type="EMBL" id="OTG08907.1"/>
    </source>
</evidence>
<evidence type="ECO:0000313" key="3">
    <source>
        <dbReference type="Proteomes" id="UP000215914"/>
    </source>
</evidence>
<dbReference type="EMBL" id="MNCJ02000321">
    <property type="protein sequence ID" value="KAF5803385.1"/>
    <property type="molecule type" value="Genomic_DNA"/>
</dbReference>
<name>A0A251TCM8_HELAN</name>
<reference evidence="1" key="3">
    <citation type="submission" date="2020-06" db="EMBL/GenBank/DDBJ databases">
        <title>Helianthus annuus Genome sequencing and assembly Release 2.</title>
        <authorList>
            <person name="Gouzy J."/>
            <person name="Langlade N."/>
            <person name="Munos S."/>
        </authorList>
    </citation>
    <scope>NUCLEOTIDE SEQUENCE</scope>
    <source>
        <tissue evidence="1">Leaves</tissue>
    </source>
</reference>
<organism evidence="2 3">
    <name type="scientific">Helianthus annuus</name>
    <name type="common">Common sunflower</name>
    <dbReference type="NCBI Taxonomy" id="4232"/>
    <lineage>
        <taxon>Eukaryota</taxon>
        <taxon>Viridiplantae</taxon>
        <taxon>Streptophyta</taxon>
        <taxon>Embryophyta</taxon>
        <taxon>Tracheophyta</taxon>
        <taxon>Spermatophyta</taxon>
        <taxon>Magnoliopsida</taxon>
        <taxon>eudicotyledons</taxon>
        <taxon>Gunneridae</taxon>
        <taxon>Pentapetalae</taxon>
        <taxon>asterids</taxon>
        <taxon>campanulids</taxon>
        <taxon>Asterales</taxon>
        <taxon>Asteraceae</taxon>
        <taxon>Asteroideae</taxon>
        <taxon>Heliantheae alliance</taxon>
        <taxon>Heliantheae</taxon>
        <taxon>Helianthus</taxon>
    </lineage>
</organism>
<dbReference type="AlphaFoldDB" id="A0A251TCM8"/>
<dbReference type="EMBL" id="CM007900">
    <property type="protein sequence ID" value="OTG08907.1"/>
    <property type="molecule type" value="Genomic_DNA"/>
</dbReference>
<dbReference type="Proteomes" id="UP000215914">
    <property type="component" value="Chromosome 11"/>
</dbReference>
<dbReference type="Gramene" id="mRNA:HanXRQr2_Chr06g0270701">
    <property type="protein sequence ID" value="CDS:HanXRQr2_Chr06g0270701.1"/>
    <property type="gene ID" value="HanXRQr2_Chr06g0270701"/>
</dbReference>
<keyword evidence="3" id="KW-1185">Reference proteome</keyword>
<accession>A0A251TCM8</accession>
<gene>
    <name evidence="2" type="ORF">HannXRQ_Chr11g0346911</name>
    <name evidence="1" type="ORF">HanXRQr2_Chr06g0270701</name>
</gene>
<reference evidence="2" key="2">
    <citation type="submission" date="2017-02" db="EMBL/GenBank/DDBJ databases">
        <title>Sunflower complete genome.</title>
        <authorList>
            <person name="Langlade N."/>
            <person name="Munos S."/>
        </authorList>
    </citation>
    <scope>NUCLEOTIDE SEQUENCE [LARGE SCALE GENOMIC DNA]</scope>
    <source>
        <tissue evidence="2">Leaves</tissue>
    </source>
</reference>
<sequence>MMTDGGRRHRWRWLSFLFPTMKVVADLASVLVNTLSFYFGSTSGWLGSRFNSGPVKEVNGSGQSWSNVVNGSQRVTWISVQLRVNINRQKIGFGSSLARSVSSNSVSRSK</sequence>
<protein>
    <submittedName>
        <fullName evidence="2">Uncharacterized protein</fullName>
    </submittedName>
</protein>
<evidence type="ECO:0000313" key="1">
    <source>
        <dbReference type="EMBL" id="KAF5803385.1"/>
    </source>
</evidence>
<reference evidence="1 3" key="1">
    <citation type="journal article" date="2017" name="Nature">
        <title>The sunflower genome provides insights into oil metabolism, flowering and Asterid evolution.</title>
        <authorList>
            <person name="Badouin H."/>
            <person name="Gouzy J."/>
            <person name="Grassa C.J."/>
            <person name="Murat F."/>
            <person name="Staton S.E."/>
            <person name="Cottret L."/>
            <person name="Lelandais-Briere C."/>
            <person name="Owens G.L."/>
            <person name="Carrere S."/>
            <person name="Mayjonade B."/>
            <person name="Legrand L."/>
            <person name="Gill N."/>
            <person name="Kane N.C."/>
            <person name="Bowers J.E."/>
            <person name="Hubner S."/>
            <person name="Bellec A."/>
            <person name="Berard A."/>
            <person name="Berges H."/>
            <person name="Blanchet N."/>
            <person name="Boniface M.C."/>
            <person name="Brunel D."/>
            <person name="Catrice O."/>
            <person name="Chaidir N."/>
            <person name="Claudel C."/>
            <person name="Donnadieu C."/>
            <person name="Faraut T."/>
            <person name="Fievet G."/>
            <person name="Helmstetter N."/>
            <person name="King M."/>
            <person name="Knapp S.J."/>
            <person name="Lai Z."/>
            <person name="Le Paslier M.C."/>
            <person name="Lippi Y."/>
            <person name="Lorenzon L."/>
            <person name="Mandel J.R."/>
            <person name="Marage G."/>
            <person name="Marchand G."/>
            <person name="Marquand E."/>
            <person name="Bret-Mestries E."/>
            <person name="Morien E."/>
            <person name="Nambeesan S."/>
            <person name="Nguyen T."/>
            <person name="Pegot-Espagnet P."/>
            <person name="Pouilly N."/>
            <person name="Raftis F."/>
            <person name="Sallet E."/>
            <person name="Schiex T."/>
            <person name="Thomas J."/>
            <person name="Vandecasteele C."/>
            <person name="Vares D."/>
            <person name="Vear F."/>
            <person name="Vautrin S."/>
            <person name="Crespi M."/>
            <person name="Mangin B."/>
            <person name="Burke J.M."/>
            <person name="Salse J."/>
            <person name="Munos S."/>
            <person name="Vincourt P."/>
            <person name="Rieseberg L.H."/>
            <person name="Langlade N.B."/>
        </authorList>
    </citation>
    <scope>NUCLEOTIDE SEQUENCE [LARGE SCALE GENOMIC DNA]</scope>
    <source>
        <strain evidence="3">cv. SF193</strain>
        <tissue evidence="1">Leaves</tissue>
    </source>
</reference>